<dbReference type="SUPFAM" id="SSF88659">
    <property type="entry name" value="Sigma3 and sigma4 domains of RNA polymerase sigma factors"/>
    <property type="match status" value="1"/>
</dbReference>
<reference evidence="1 2" key="1">
    <citation type="submission" date="2021-04" db="EMBL/GenBank/DDBJ databases">
        <authorList>
            <person name="Rakotoarivonina H."/>
        </authorList>
    </citation>
    <scope>NUCLEOTIDE SEQUENCE [LARGE SCALE GENOMIC DNA]</scope>
    <source>
        <strain evidence="1 2">XE</strain>
    </source>
</reference>
<dbReference type="NCBIfam" id="TIGR02937">
    <property type="entry name" value="sigma70-ECF"/>
    <property type="match status" value="1"/>
</dbReference>
<evidence type="ECO:0000313" key="2">
    <source>
        <dbReference type="Proteomes" id="UP000681526"/>
    </source>
</evidence>
<keyword evidence="2" id="KW-1185">Reference proteome</keyword>
<comment type="caution">
    <text evidence="1">The sequence shown here is derived from an EMBL/GenBank/DDBJ whole genome shotgun (WGS) entry which is preliminary data.</text>
</comment>
<evidence type="ECO:0000313" key="1">
    <source>
        <dbReference type="EMBL" id="CAG5091948.1"/>
    </source>
</evidence>
<dbReference type="RefSeq" id="WP_213486168.1">
    <property type="nucleotide sequence ID" value="NZ_CAJRAY010000087.1"/>
</dbReference>
<dbReference type="EMBL" id="CAJRAY010000087">
    <property type="protein sequence ID" value="CAG5091948.1"/>
    <property type="molecule type" value="Genomic_DNA"/>
</dbReference>
<gene>
    <name evidence="1" type="primary">txxe 2712</name>
    <name evidence="1" type="ORF">TXXE_17205</name>
</gene>
<dbReference type="InterPro" id="IPR014284">
    <property type="entry name" value="RNA_pol_sigma-70_dom"/>
</dbReference>
<dbReference type="Gene3D" id="1.20.140.160">
    <property type="match status" value="1"/>
</dbReference>
<organism evidence="1 2">
    <name type="scientific">Thermobacillus xylanilyticus</name>
    <dbReference type="NCBI Taxonomy" id="76633"/>
    <lineage>
        <taxon>Bacteria</taxon>
        <taxon>Bacillati</taxon>
        <taxon>Bacillota</taxon>
        <taxon>Bacilli</taxon>
        <taxon>Bacillales</taxon>
        <taxon>Paenibacillaceae</taxon>
        <taxon>Thermobacillus</taxon>
    </lineage>
</organism>
<protein>
    <submittedName>
        <fullName evidence="1">RNA polymerase sigma factor sigO</fullName>
    </submittedName>
</protein>
<proteinExistence type="predicted"/>
<name>A0ABM8V818_THEXY</name>
<dbReference type="Proteomes" id="UP000681526">
    <property type="component" value="Unassembled WGS sequence"/>
</dbReference>
<sequence>MSSDVRAANCSLSNEIRCFLEFKLNHPNLFKNNILKKFFESSYHIALFGRLICNPSPELEDELDLAFRKFLFCFRFKKYLFSLIKYANIDYHRKRRKYEQRYPLTFDAPVGEDEAQCFGDYLLSLARQADMDDPTFDPNHFQSRLENPELYAIFSELTYKQRVVITLSYSACIMDTEISTLLKVSQQAITKTRHTALKKMRSSLLGAK</sequence>
<accession>A0ABM8V818</accession>
<dbReference type="InterPro" id="IPR013324">
    <property type="entry name" value="RNA_pol_sigma_r3/r4-like"/>
</dbReference>